<accession>A0AAV2H4F8</accession>
<reference evidence="5 6" key="1">
    <citation type="submission" date="2024-04" db="EMBL/GenBank/DDBJ databases">
        <authorList>
            <consortium name="Genoscope - CEA"/>
            <person name="William W."/>
        </authorList>
    </citation>
    <scope>NUCLEOTIDE SEQUENCE [LARGE SCALE GENOMIC DNA]</scope>
</reference>
<dbReference type="PANTHER" id="PTHR36902">
    <property type="entry name" value="ENRICHED IN SURFACE-LABELED PROTEOME PROTEIN 9"/>
    <property type="match status" value="1"/>
</dbReference>
<feature type="transmembrane region" description="Helical" evidence="1">
    <location>
        <begin position="621"/>
        <end position="643"/>
    </location>
</feature>
<name>A0AAV2H4F8_LYMST</name>
<dbReference type="Pfam" id="PF25899">
    <property type="entry name" value="DUF7959"/>
    <property type="match status" value="1"/>
</dbReference>
<keyword evidence="2" id="KW-0732">Signal</keyword>
<dbReference type="InterPro" id="IPR058831">
    <property type="entry name" value="LolA-like_dom_2nd"/>
</dbReference>
<sequence length="666" mass="74086">MKITEIVFITLATALSLTMGQFDTDFCSQHMAGTANDPNPPPDRPRFFDNFFVMSEIKLMGVQVVENVEEFYSQQAQMVYVNINSPLTPEQIWVNANFDEVSVVPSDGEVCTDILLEKSVFFSMFHAYPVEGHFSLGTPAVVFGWDKSVIKNVAYQGEDISRGILTNKWWTCEYFEFNDISTFTEWQIVDPSKFRLPVVANNDSQVPPVLPISAIITYLNKTNPRNRTESTVRADFNHFQRIQSTDRHFQLTPNMICANSPSAQVPLPKMPNYFRFKGEQVLIENPSPPSLTYTIEQYNHDQGIFIQDLVNAADQGMASDKSYTRVVTDFNSGLTFTVNLNTGTCDVNKIDAGNVGAFSLASGFVQMRDANQFFDLDSDNYTYMGINRVEGRGIDCDVWSAYFTGFSPDHAPDTLYTWYFANSNWMTSQGYENTFPMPVMLELTSSTRLIQFHFYEYSTDQSIGLTDISACYTPDSTMNIKMYITGRFDQLFTPFPPGLRNGFIAALTGYTSLKSPLRISSLDFQPAPNDETMVQFKLLDKPTLPGNVEIALKQTQNSQIFSELSNKVKSGTFSIDIANSEAQGPGKRTVYVRSNSVQIMSGSTRIPPTSSTSTSYSAGSMAGIGIGLLVAGVLFGVLGIFLFKRFRGGGGSSGIGMEKMGNESNS</sequence>
<dbReference type="AlphaFoldDB" id="A0AAV2H4F8"/>
<evidence type="ECO:0000313" key="5">
    <source>
        <dbReference type="EMBL" id="CAL1528242.1"/>
    </source>
</evidence>
<protein>
    <submittedName>
        <fullName evidence="5">Uncharacterized protein</fullName>
    </submittedName>
</protein>
<evidence type="ECO:0000313" key="6">
    <source>
        <dbReference type="Proteomes" id="UP001497497"/>
    </source>
</evidence>
<proteinExistence type="predicted"/>
<keyword evidence="1" id="KW-0812">Transmembrane</keyword>
<feature type="chain" id="PRO_5043460973" evidence="2">
    <location>
        <begin position="21"/>
        <end position="666"/>
    </location>
</feature>
<keyword evidence="1" id="KW-0472">Membrane</keyword>
<evidence type="ECO:0000256" key="1">
    <source>
        <dbReference type="SAM" id="Phobius"/>
    </source>
</evidence>
<feature type="signal peptide" evidence="2">
    <location>
        <begin position="1"/>
        <end position="20"/>
    </location>
</feature>
<dbReference type="InterPro" id="IPR058265">
    <property type="entry name" value="DUF7959"/>
</dbReference>
<evidence type="ECO:0000259" key="4">
    <source>
        <dbReference type="Pfam" id="PF25899"/>
    </source>
</evidence>
<feature type="domain" description="LolA-like" evidence="3">
    <location>
        <begin position="253"/>
        <end position="472"/>
    </location>
</feature>
<dbReference type="Proteomes" id="UP001497497">
    <property type="component" value="Unassembled WGS sequence"/>
</dbReference>
<feature type="domain" description="DUF7959" evidence="4">
    <location>
        <begin position="515"/>
        <end position="583"/>
    </location>
</feature>
<evidence type="ECO:0000256" key="2">
    <source>
        <dbReference type="SAM" id="SignalP"/>
    </source>
</evidence>
<keyword evidence="6" id="KW-1185">Reference proteome</keyword>
<gene>
    <name evidence="5" type="ORF">GSLYS_00002412001</name>
</gene>
<evidence type="ECO:0000259" key="3">
    <source>
        <dbReference type="Pfam" id="PF25898"/>
    </source>
</evidence>
<dbReference type="PANTHER" id="PTHR36902:SF1">
    <property type="entry name" value="ENRICHED IN SURFACE-LABELED PROTEOME PROTEIN 9"/>
    <property type="match status" value="1"/>
</dbReference>
<keyword evidence="1" id="KW-1133">Transmembrane helix</keyword>
<dbReference type="Pfam" id="PF25898">
    <property type="entry name" value="LolA_2nd_metazoa"/>
    <property type="match status" value="1"/>
</dbReference>
<dbReference type="EMBL" id="CAXITT010000029">
    <property type="protein sequence ID" value="CAL1528242.1"/>
    <property type="molecule type" value="Genomic_DNA"/>
</dbReference>
<organism evidence="5 6">
    <name type="scientific">Lymnaea stagnalis</name>
    <name type="common">Great pond snail</name>
    <name type="synonym">Helix stagnalis</name>
    <dbReference type="NCBI Taxonomy" id="6523"/>
    <lineage>
        <taxon>Eukaryota</taxon>
        <taxon>Metazoa</taxon>
        <taxon>Spiralia</taxon>
        <taxon>Lophotrochozoa</taxon>
        <taxon>Mollusca</taxon>
        <taxon>Gastropoda</taxon>
        <taxon>Heterobranchia</taxon>
        <taxon>Euthyneura</taxon>
        <taxon>Panpulmonata</taxon>
        <taxon>Hygrophila</taxon>
        <taxon>Lymnaeoidea</taxon>
        <taxon>Lymnaeidae</taxon>
        <taxon>Lymnaea</taxon>
    </lineage>
</organism>
<comment type="caution">
    <text evidence="5">The sequence shown here is derived from an EMBL/GenBank/DDBJ whole genome shotgun (WGS) entry which is preliminary data.</text>
</comment>